<reference evidence="3" key="3">
    <citation type="submission" date="2025-09" db="UniProtKB">
        <authorList>
            <consortium name="Ensembl"/>
        </authorList>
    </citation>
    <scope>IDENTIFICATION</scope>
</reference>
<evidence type="ECO:0000313" key="3">
    <source>
        <dbReference type="Ensembl" id="ENSGEVP00005003640.1"/>
    </source>
</evidence>
<dbReference type="SUPFAM" id="SSF109640">
    <property type="entry name" value="KRAB domain (Kruppel-associated box)"/>
    <property type="match status" value="1"/>
</dbReference>
<sequence length="104" mass="11812">MLQHHLPSTREEVPVTFGDVSVHFSREQRKELYREVMKYNYGILVSLGEPRVGAAPEGEQHPHLEAGPGRKEFSSRADWQRHWRFFTFLCSMGHGSLAGGFSAA</sequence>
<evidence type="ECO:0000256" key="1">
    <source>
        <dbReference type="SAM" id="MobiDB-lite"/>
    </source>
</evidence>
<organism evidence="3 4">
    <name type="scientific">Gopherus evgoodei</name>
    <name type="common">Goodes thornscrub tortoise</name>
    <dbReference type="NCBI Taxonomy" id="1825980"/>
    <lineage>
        <taxon>Eukaryota</taxon>
        <taxon>Metazoa</taxon>
        <taxon>Chordata</taxon>
        <taxon>Craniata</taxon>
        <taxon>Vertebrata</taxon>
        <taxon>Euteleostomi</taxon>
        <taxon>Archelosauria</taxon>
        <taxon>Testudinata</taxon>
        <taxon>Testudines</taxon>
        <taxon>Cryptodira</taxon>
        <taxon>Durocryptodira</taxon>
        <taxon>Testudinoidea</taxon>
        <taxon>Testudinidae</taxon>
        <taxon>Gopherus</taxon>
    </lineage>
</organism>
<dbReference type="CDD" id="cd07765">
    <property type="entry name" value="KRAB_A-box"/>
    <property type="match status" value="1"/>
</dbReference>
<dbReference type="InterPro" id="IPR036051">
    <property type="entry name" value="KRAB_dom_sf"/>
</dbReference>
<dbReference type="SMART" id="SM00349">
    <property type="entry name" value="KRAB"/>
    <property type="match status" value="1"/>
</dbReference>
<reference evidence="3" key="1">
    <citation type="submission" date="2019-06" db="EMBL/GenBank/DDBJ databases">
        <title>G10K-VGP Goodes thornscrub tortoise genome, primary haplotype.</title>
        <authorList>
            <person name="Murphy B."/>
            <person name="Edwards T."/>
            <person name="Rhie A."/>
            <person name="Koren S."/>
            <person name="Phillippy A."/>
            <person name="Fedrigo O."/>
            <person name="Haase B."/>
            <person name="Mountcastle J."/>
            <person name="Lewin H."/>
            <person name="Damas J."/>
            <person name="Howe K."/>
            <person name="Formenti G."/>
            <person name="Myers G."/>
            <person name="Durbin R."/>
            <person name="Jarvis E.D."/>
        </authorList>
    </citation>
    <scope>NUCLEOTIDE SEQUENCE [LARGE SCALE GENOMIC DNA]</scope>
</reference>
<feature type="compositionally biased region" description="Basic and acidic residues" evidence="1">
    <location>
        <begin position="58"/>
        <end position="71"/>
    </location>
</feature>
<feature type="region of interest" description="Disordered" evidence="1">
    <location>
        <begin position="52"/>
        <end position="71"/>
    </location>
</feature>
<evidence type="ECO:0000259" key="2">
    <source>
        <dbReference type="SMART" id="SM00349"/>
    </source>
</evidence>
<protein>
    <recommendedName>
        <fullName evidence="2">KRAB domain-containing protein</fullName>
    </recommendedName>
</protein>
<dbReference type="InterPro" id="IPR001909">
    <property type="entry name" value="KRAB"/>
</dbReference>
<name>A0A8C4VP22_9SAUR</name>
<dbReference type="GO" id="GO:0006355">
    <property type="term" value="P:regulation of DNA-templated transcription"/>
    <property type="evidence" value="ECO:0007669"/>
    <property type="project" value="InterPro"/>
</dbReference>
<dbReference type="Proteomes" id="UP000694390">
    <property type="component" value="Chromosome 2"/>
</dbReference>
<dbReference type="AlphaFoldDB" id="A0A8C4VP22"/>
<proteinExistence type="predicted"/>
<accession>A0A8C4VP22</accession>
<dbReference type="Pfam" id="PF01352">
    <property type="entry name" value="KRAB"/>
    <property type="match status" value="1"/>
</dbReference>
<keyword evidence="4" id="KW-1185">Reference proteome</keyword>
<dbReference type="Gene3D" id="6.10.140.140">
    <property type="match status" value="1"/>
</dbReference>
<dbReference type="Ensembl" id="ENSGEVT00005003803.1">
    <property type="protein sequence ID" value="ENSGEVP00005003640.1"/>
    <property type="gene ID" value="ENSGEVG00005002638.1"/>
</dbReference>
<feature type="domain" description="KRAB" evidence="2">
    <location>
        <begin position="15"/>
        <end position="72"/>
    </location>
</feature>
<evidence type="ECO:0000313" key="4">
    <source>
        <dbReference type="Proteomes" id="UP000694390"/>
    </source>
</evidence>
<reference evidence="3" key="2">
    <citation type="submission" date="2025-08" db="UniProtKB">
        <authorList>
            <consortium name="Ensembl"/>
        </authorList>
    </citation>
    <scope>IDENTIFICATION</scope>
</reference>